<keyword evidence="3" id="KW-0597">Phosphoprotein</keyword>
<comment type="caution">
    <text evidence="10">The sequence shown here is derived from an EMBL/GenBank/DDBJ whole genome shotgun (WGS) entry which is preliminary data.</text>
</comment>
<dbReference type="CDD" id="cd06225">
    <property type="entry name" value="HAMP"/>
    <property type="match status" value="1"/>
</dbReference>
<evidence type="ECO:0000256" key="2">
    <source>
        <dbReference type="ARBA" id="ARBA00022475"/>
    </source>
</evidence>
<dbReference type="InterPro" id="IPR036890">
    <property type="entry name" value="HATPase_C_sf"/>
</dbReference>
<dbReference type="InterPro" id="IPR010559">
    <property type="entry name" value="Sig_transdc_His_kin_internal"/>
</dbReference>
<keyword evidence="7" id="KW-0175">Coiled coil</keyword>
<dbReference type="SUPFAM" id="SSF55874">
    <property type="entry name" value="ATPase domain of HSP90 chaperone/DNA topoisomerase II/histidine kinase"/>
    <property type="match status" value="1"/>
</dbReference>
<keyword evidence="6 8" id="KW-0472">Membrane</keyword>
<evidence type="ECO:0000256" key="1">
    <source>
        <dbReference type="ARBA" id="ARBA00004651"/>
    </source>
</evidence>
<dbReference type="InterPro" id="IPR050640">
    <property type="entry name" value="Bact_2-comp_sensor_kinase"/>
</dbReference>
<organism evidence="10 11">
    <name type="scientific">Paenibacillus phytorum</name>
    <dbReference type="NCBI Taxonomy" id="2654977"/>
    <lineage>
        <taxon>Bacteria</taxon>
        <taxon>Bacillati</taxon>
        <taxon>Bacillota</taxon>
        <taxon>Bacilli</taxon>
        <taxon>Bacillales</taxon>
        <taxon>Paenibacillaceae</taxon>
        <taxon>Paenibacillus</taxon>
    </lineage>
</organism>
<evidence type="ECO:0000259" key="9">
    <source>
        <dbReference type="PROSITE" id="PS50885"/>
    </source>
</evidence>
<evidence type="ECO:0000256" key="8">
    <source>
        <dbReference type="SAM" id="Phobius"/>
    </source>
</evidence>
<feature type="domain" description="HAMP" evidence="9">
    <location>
        <begin position="343"/>
        <end position="396"/>
    </location>
</feature>
<evidence type="ECO:0000256" key="5">
    <source>
        <dbReference type="ARBA" id="ARBA00022777"/>
    </source>
</evidence>
<comment type="subcellular location">
    <subcellularLocation>
        <location evidence="1">Cell membrane</location>
        <topology evidence="1">Multi-pass membrane protein</topology>
    </subcellularLocation>
</comment>
<dbReference type="InterPro" id="IPR003594">
    <property type="entry name" value="HATPase_dom"/>
</dbReference>
<dbReference type="PROSITE" id="PS50885">
    <property type="entry name" value="HAMP"/>
    <property type="match status" value="1"/>
</dbReference>
<keyword evidence="4" id="KW-0808">Transferase</keyword>
<dbReference type="SUPFAM" id="SSF158472">
    <property type="entry name" value="HAMP domain-like"/>
    <property type="match status" value="1"/>
</dbReference>
<evidence type="ECO:0000256" key="7">
    <source>
        <dbReference type="SAM" id="Coils"/>
    </source>
</evidence>
<dbReference type="SMART" id="SM00304">
    <property type="entry name" value="HAMP"/>
    <property type="match status" value="1"/>
</dbReference>
<keyword evidence="8" id="KW-0812">Transmembrane</keyword>
<keyword evidence="8" id="KW-1133">Transmembrane helix</keyword>
<protein>
    <submittedName>
        <fullName evidence="10">HAMP domain-containing protein</fullName>
    </submittedName>
</protein>
<evidence type="ECO:0000256" key="4">
    <source>
        <dbReference type="ARBA" id="ARBA00022679"/>
    </source>
</evidence>
<reference evidence="10 11" key="1">
    <citation type="submission" date="2019-10" db="EMBL/GenBank/DDBJ databases">
        <title>Description of Paenibacillus terrestris sp. nov.</title>
        <authorList>
            <person name="Carlier A."/>
            <person name="Qi S."/>
        </authorList>
    </citation>
    <scope>NUCLEOTIDE SEQUENCE [LARGE SCALE GENOMIC DNA]</scope>
    <source>
        <strain evidence="10 11">LMG 31458</strain>
    </source>
</reference>
<dbReference type="Gene3D" id="3.30.565.10">
    <property type="entry name" value="Histidine kinase-like ATPase, C-terminal domain"/>
    <property type="match status" value="1"/>
</dbReference>
<gene>
    <name evidence="10" type="ORF">GC098_19250</name>
</gene>
<dbReference type="Proteomes" id="UP000616779">
    <property type="component" value="Unassembled WGS sequence"/>
</dbReference>
<evidence type="ECO:0000313" key="10">
    <source>
        <dbReference type="EMBL" id="NOU73533.1"/>
    </source>
</evidence>
<dbReference type="Gene3D" id="6.10.340.10">
    <property type="match status" value="1"/>
</dbReference>
<dbReference type="InterPro" id="IPR003660">
    <property type="entry name" value="HAMP_dom"/>
</dbReference>
<keyword evidence="11" id="KW-1185">Reference proteome</keyword>
<feature type="coiled-coil region" evidence="7">
    <location>
        <begin position="381"/>
        <end position="411"/>
    </location>
</feature>
<dbReference type="PANTHER" id="PTHR34220:SF7">
    <property type="entry name" value="SENSOR HISTIDINE KINASE YPDA"/>
    <property type="match status" value="1"/>
</dbReference>
<evidence type="ECO:0000313" key="11">
    <source>
        <dbReference type="Proteomes" id="UP000616779"/>
    </source>
</evidence>
<proteinExistence type="predicted"/>
<dbReference type="Pfam" id="PF02518">
    <property type="entry name" value="HATPase_c"/>
    <property type="match status" value="1"/>
</dbReference>
<name>A0ABX1XY97_9BACL</name>
<dbReference type="PANTHER" id="PTHR34220">
    <property type="entry name" value="SENSOR HISTIDINE KINASE YPDA"/>
    <property type="match status" value="1"/>
</dbReference>
<keyword evidence="5" id="KW-0418">Kinase</keyword>
<evidence type="ECO:0000256" key="6">
    <source>
        <dbReference type="ARBA" id="ARBA00023136"/>
    </source>
</evidence>
<accession>A0ABX1XY97</accession>
<dbReference type="EMBL" id="WHOA01000127">
    <property type="protein sequence ID" value="NOU73533.1"/>
    <property type="molecule type" value="Genomic_DNA"/>
</dbReference>
<keyword evidence="2" id="KW-1003">Cell membrane</keyword>
<sequence length="620" mass="70667">MPVSLFLMNKQVYLTHINIIRGQWTMKLRHFIPQTLKYKLFLAFLLVILLPIIILNMTHVQKFETLMREQVSSQNLEQMTTITSSLGSLLSVSEKTFTLIEQDSFVTAILKNPEAGGSYASFQQRQKIEEKFNAINNSVFIANSYVYYTVLDEEDHVYTSYGPTHILSHAALSAMPVIQDAFLGKSLSKWQLEEGGLTSAFGIQPSLLTMYKGLRDENNRVYAVVRIGVDYQSWLRSAIPSPMNDELYVLASAEGEIYGRSNTSNALALPNPMNTLGWEPTGSKVENDHIISYSKIPSLNWYLVKSIPTKFLFHKVNQLQQSYFLTTVIIAVLFIVMTFLISTTITRPLQLLQKKMSDVVKRNLKIQLPEESYKGEILTFIQAFNKMVRDVESLLNRLKEEERHKEAMRFQMLLSQMNPHFLLNTLNTVKWLAIELGNHQIPEVCESLGKLLEAGMRLDVDLIHLEHEIELAQRYIRIQQLRYDREFDVHITFDPELRHALIPKLSLQPLIENSIYHGFAKIERAGSIQIRVQKQENKLVIEVEDNGVGVGNAGSTSSTGNGIALKNLEERLVLLFRKEGTLSIESIPIGTLVRIRIPFLLSPPYSKGESLHVDSSLGRR</sequence>
<evidence type="ECO:0000256" key="3">
    <source>
        <dbReference type="ARBA" id="ARBA00022553"/>
    </source>
</evidence>
<feature type="transmembrane region" description="Helical" evidence="8">
    <location>
        <begin position="36"/>
        <end position="57"/>
    </location>
</feature>
<feature type="transmembrane region" description="Helical" evidence="8">
    <location>
        <begin position="323"/>
        <end position="346"/>
    </location>
</feature>
<dbReference type="Pfam" id="PF06580">
    <property type="entry name" value="His_kinase"/>
    <property type="match status" value="1"/>
</dbReference>